<keyword evidence="4" id="KW-0808">Transferase</keyword>
<dbReference type="Gene3D" id="3.30.450.20">
    <property type="entry name" value="PAS domain"/>
    <property type="match status" value="2"/>
</dbReference>
<dbReference type="InterPro" id="IPR036097">
    <property type="entry name" value="HisK_dim/P_sf"/>
</dbReference>
<dbReference type="Proteomes" id="UP001319874">
    <property type="component" value="Chromosome 4"/>
</dbReference>
<dbReference type="InterPro" id="IPR003594">
    <property type="entry name" value="HATPase_dom"/>
</dbReference>
<feature type="domain" description="Histidine kinase" evidence="9">
    <location>
        <begin position="276"/>
        <end position="489"/>
    </location>
</feature>
<dbReference type="InterPro" id="IPR035965">
    <property type="entry name" value="PAS-like_dom_sf"/>
</dbReference>
<keyword evidence="5" id="KW-0547">Nucleotide-binding</keyword>
<dbReference type="InterPro" id="IPR004358">
    <property type="entry name" value="Sig_transdc_His_kin-like_C"/>
</dbReference>
<dbReference type="SUPFAM" id="SSF55874">
    <property type="entry name" value="ATPase domain of HSP90 chaperone/DNA topoisomerase II/histidine kinase"/>
    <property type="match status" value="1"/>
</dbReference>
<evidence type="ECO:0000256" key="3">
    <source>
        <dbReference type="ARBA" id="ARBA00022553"/>
    </source>
</evidence>
<dbReference type="InterPro" id="IPR005467">
    <property type="entry name" value="His_kinase_dom"/>
</dbReference>
<keyword evidence="13" id="KW-1185">Reference proteome</keyword>
<gene>
    <name evidence="12" type="primary">fixL_2</name>
    <name evidence="12" type="ORF">PTKU64_86030</name>
</gene>
<evidence type="ECO:0000313" key="13">
    <source>
        <dbReference type="Proteomes" id="UP001319874"/>
    </source>
</evidence>
<feature type="domain" description="PAS" evidence="10">
    <location>
        <begin position="131"/>
        <end position="201"/>
    </location>
</feature>
<comment type="catalytic activity">
    <reaction evidence="1">
        <text>ATP + protein L-histidine = ADP + protein N-phospho-L-histidine.</text>
        <dbReference type="EC" id="2.7.13.3"/>
    </reaction>
</comment>
<dbReference type="SMART" id="SM00387">
    <property type="entry name" value="HATPase_c"/>
    <property type="match status" value="1"/>
</dbReference>
<dbReference type="SUPFAM" id="SSF55785">
    <property type="entry name" value="PYP-like sensor domain (PAS domain)"/>
    <property type="match status" value="2"/>
</dbReference>
<evidence type="ECO:0000259" key="11">
    <source>
        <dbReference type="PROSITE" id="PS50113"/>
    </source>
</evidence>
<dbReference type="PROSITE" id="PS50113">
    <property type="entry name" value="PAC"/>
    <property type="match status" value="1"/>
</dbReference>
<dbReference type="PANTHER" id="PTHR43065:SF10">
    <property type="entry name" value="PEROXIDE STRESS-ACTIVATED HISTIDINE KINASE MAK3"/>
    <property type="match status" value="1"/>
</dbReference>
<dbReference type="InterPro" id="IPR000700">
    <property type="entry name" value="PAS-assoc_C"/>
</dbReference>
<evidence type="ECO:0000256" key="4">
    <source>
        <dbReference type="ARBA" id="ARBA00022679"/>
    </source>
</evidence>
<dbReference type="NCBIfam" id="TIGR00229">
    <property type="entry name" value="sensory_box"/>
    <property type="match status" value="2"/>
</dbReference>
<evidence type="ECO:0000313" key="12">
    <source>
        <dbReference type="EMBL" id="BCZ84928.1"/>
    </source>
</evidence>
<dbReference type="PROSITE" id="PS50112">
    <property type="entry name" value="PAS"/>
    <property type="match status" value="1"/>
</dbReference>
<evidence type="ECO:0000256" key="2">
    <source>
        <dbReference type="ARBA" id="ARBA00012438"/>
    </source>
</evidence>
<dbReference type="Pfam" id="PF02518">
    <property type="entry name" value="HATPase_c"/>
    <property type="match status" value="1"/>
</dbReference>
<evidence type="ECO:0000256" key="1">
    <source>
        <dbReference type="ARBA" id="ARBA00000085"/>
    </source>
</evidence>
<dbReference type="InterPro" id="IPR036890">
    <property type="entry name" value="HATPase_C_sf"/>
</dbReference>
<dbReference type="PRINTS" id="PR00344">
    <property type="entry name" value="BCTRLSENSOR"/>
</dbReference>
<proteinExistence type="predicted"/>
<accession>A0ABN6JVD6</accession>
<dbReference type="PROSITE" id="PS50109">
    <property type="entry name" value="HIS_KIN"/>
    <property type="match status" value="1"/>
</dbReference>
<dbReference type="Gene3D" id="1.10.287.130">
    <property type="match status" value="1"/>
</dbReference>
<dbReference type="PANTHER" id="PTHR43065">
    <property type="entry name" value="SENSOR HISTIDINE KINASE"/>
    <property type="match status" value="1"/>
</dbReference>
<dbReference type="CDD" id="cd00130">
    <property type="entry name" value="PAS"/>
    <property type="match status" value="2"/>
</dbReference>
<keyword evidence="8" id="KW-0902">Two-component regulatory system</keyword>
<evidence type="ECO:0000259" key="9">
    <source>
        <dbReference type="PROSITE" id="PS50109"/>
    </source>
</evidence>
<evidence type="ECO:0000256" key="6">
    <source>
        <dbReference type="ARBA" id="ARBA00022777"/>
    </source>
</evidence>
<feature type="domain" description="PAC" evidence="11">
    <location>
        <begin position="80"/>
        <end position="130"/>
    </location>
</feature>
<dbReference type="EMBL" id="AP024958">
    <property type="protein sequence ID" value="BCZ84928.1"/>
    <property type="molecule type" value="Genomic_DNA"/>
</dbReference>
<evidence type="ECO:0000256" key="7">
    <source>
        <dbReference type="ARBA" id="ARBA00022840"/>
    </source>
</evidence>
<organism evidence="12 13">
    <name type="scientific">Paraburkholderia terrae</name>
    <dbReference type="NCBI Taxonomy" id="311230"/>
    <lineage>
        <taxon>Bacteria</taxon>
        <taxon>Pseudomonadati</taxon>
        <taxon>Pseudomonadota</taxon>
        <taxon>Betaproteobacteria</taxon>
        <taxon>Burkholderiales</taxon>
        <taxon>Burkholderiaceae</taxon>
        <taxon>Paraburkholderia</taxon>
    </lineage>
</organism>
<dbReference type="EC" id="2.7.13.3" evidence="2"/>
<protein>
    <recommendedName>
        <fullName evidence="2">histidine kinase</fullName>
        <ecNumber evidence="2">2.7.13.3</ecNumber>
    </recommendedName>
</protein>
<dbReference type="SMART" id="SM00091">
    <property type="entry name" value="PAS"/>
    <property type="match status" value="2"/>
</dbReference>
<evidence type="ECO:0000256" key="5">
    <source>
        <dbReference type="ARBA" id="ARBA00022741"/>
    </source>
</evidence>
<keyword evidence="6" id="KW-0418">Kinase</keyword>
<keyword evidence="3" id="KW-0597">Phosphoprotein</keyword>
<dbReference type="RefSeq" id="WP_229517064.1">
    <property type="nucleotide sequence ID" value="NZ_AP024958.1"/>
</dbReference>
<name>A0ABN6JVD6_9BURK</name>
<keyword evidence="7" id="KW-0067">ATP-binding</keyword>
<dbReference type="InterPro" id="IPR001610">
    <property type="entry name" value="PAC"/>
</dbReference>
<dbReference type="CDD" id="cd00082">
    <property type="entry name" value="HisKA"/>
    <property type="match status" value="1"/>
</dbReference>
<sequence length="489" mass="53871">MSVRLNYYEVFKHANDSMLIHDGVTGAILEANEAACRLFGRTVKELRSMTIGELSAGDENYNLDTAINYIQSAARLGGLFNYEWHIRHSSGTVIPIEGNLKLIKGTATPMVLAISRDISERRLAEARLRERGRYFEELSRNSSDGVALINETGVIQYVGESLRGILGYRARSVIGRSIFDFLDASDSKKAVSILAKVRRAKLTGGTFEYKILHRDGTLRNHEAIFKNLLSDPLFNAILVNFRDVTARVQQEETAREYERQINHYARLSIAGETAAALAHEVNQPLCAAVNFFAGCRRRLEAGGGVSEINEALDLAQKELERAGRIVHSIRNFTANRATSRRVHSVRAIIEGIACFIEIRAAQDSVMPFIDIVDDALIECDDVLIQQVITNLAVNGIEAMADVPEQNRRLLVTARVEGKEVTISVEDSGKGVTSDPLNRRSGDFFTTKEQGVGIGLLLCHSIIESHGGRLTSKSIGAAGTRFSFALPIIA</sequence>
<dbReference type="Pfam" id="PF13426">
    <property type="entry name" value="PAS_9"/>
    <property type="match status" value="2"/>
</dbReference>
<dbReference type="SMART" id="SM00086">
    <property type="entry name" value="PAC"/>
    <property type="match status" value="2"/>
</dbReference>
<reference evidence="12 13" key="1">
    <citation type="journal article" date="2022" name="Front. Microbiol.">
        <title>Identification and characterization of a novel class of self-sufficient cytochrome P450 hydroxylase involved in cyclohexanecarboxylate degradation in Paraburkholderia terrae strain KU-64.</title>
        <authorList>
            <person name="Yamamoto T."/>
            <person name="Hasegawa Y."/>
            <person name="Iwaki H."/>
        </authorList>
    </citation>
    <scope>NUCLEOTIDE SEQUENCE [LARGE SCALE GENOMIC DNA]</scope>
    <source>
        <strain evidence="12 13">KU-64</strain>
    </source>
</reference>
<evidence type="ECO:0000256" key="8">
    <source>
        <dbReference type="ARBA" id="ARBA00023012"/>
    </source>
</evidence>
<dbReference type="InterPro" id="IPR000014">
    <property type="entry name" value="PAS"/>
</dbReference>
<dbReference type="Gene3D" id="3.30.565.10">
    <property type="entry name" value="Histidine kinase-like ATPase, C-terminal domain"/>
    <property type="match status" value="1"/>
</dbReference>
<dbReference type="InterPro" id="IPR003661">
    <property type="entry name" value="HisK_dim/P_dom"/>
</dbReference>
<dbReference type="SMART" id="SM00388">
    <property type="entry name" value="HisKA"/>
    <property type="match status" value="1"/>
</dbReference>
<evidence type="ECO:0000259" key="10">
    <source>
        <dbReference type="PROSITE" id="PS50112"/>
    </source>
</evidence>
<dbReference type="SUPFAM" id="SSF47384">
    <property type="entry name" value="Homodimeric domain of signal transducing histidine kinase"/>
    <property type="match status" value="1"/>
</dbReference>